<evidence type="ECO:0000313" key="2">
    <source>
        <dbReference type="Proteomes" id="UP000179059"/>
    </source>
</evidence>
<reference evidence="1 2" key="1">
    <citation type="journal article" date="2016" name="Nat. Commun.">
        <title>Thousands of microbial genomes shed light on interconnected biogeochemical processes in an aquifer system.</title>
        <authorList>
            <person name="Anantharaman K."/>
            <person name="Brown C.T."/>
            <person name="Hug L.A."/>
            <person name="Sharon I."/>
            <person name="Castelle C.J."/>
            <person name="Probst A.J."/>
            <person name="Thomas B.C."/>
            <person name="Singh A."/>
            <person name="Wilkins M.J."/>
            <person name="Karaoz U."/>
            <person name="Brodie E.L."/>
            <person name="Williams K.H."/>
            <person name="Hubbard S.S."/>
            <person name="Banfield J.F."/>
        </authorList>
    </citation>
    <scope>NUCLEOTIDE SEQUENCE [LARGE SCALE GENOMIC DNA]</scope>
</reference>
<protein>
    <submittedName>
        <fullName evidence="1">Uncharacterized protein</fullName>
    </submittedName>
</protein>
<evidence type="ECO:0000313" key="1">
    <source>
        <dbReference type="EMBL" id="OGY98591.1"/>
    </source>
</evidence>
<sequence length="132" mass="15243">MLATMDTKEYKELRSSMETGFAHAKSEREELRKSMEIGFASSKSEVDELRNSMNTGFGDVKMKIFEVEGRITAIEEKMADKNDINKILKAVDAYAHKADKYFQEHKILSGQFKRHEGWLKKIAVKTDTKLDY</sequence>
<gene>
    <name evidence="1" type="ORF">A2855_01950</name>
</gene>
<dbReference type="STRING" id="1798647.A2855_01950"/>
<comment type="caution">
    <text evidence="1">The sequence shown here is derived from an EMBL/GenBank/DDBJ whole genome shotgun (WGS) entry which is preliminary data.</text>
</comment>
<organism evidence="1 2">
    <name type="scientific">Candidatus Liptonbacteria bacterium RIFCSPHIGHO2_01_FULL_57_28</name>
    <dbReference type="NCBI Taxonomy" id="1798647"/>
    <lineage>
        <taxon>Bacteria</taxon>
        <taxon>Candidatus Liptoniibacteriota</taxon>
    </lineage>
</organism>
<accession>A0A1G2CBN8</accession>
<dbReference type="AlphaFoldDB" id="A0A1G2CBN8"/>
<name>A0A1G2CBN8_9BACT</name>
<dbReference type="Proteomes" id="UP000179059">
    <property type="component" value="Unassembled WGS sequence"/>
</dbReference>
<proteinExistence type="predicted"/>
<dbReference type="EMBL" id="MHKX01000005">
    <property type="protein sequence ID" value="OGY98591.1"/>
    <property type="molecule type" value="Genomic_DNA"/>
</dbReference>